<dbReference type="GO" id="GO:0030246">
    <property type="term" value="F:carbohydrate binding"/>
    <property type="evidence" value="ECO:0007669"/>
    <property type="project" value="UniProtKB-KW"/>
</dbReference>
<dbReference type="SMART" id="SM00034">
    <property type="entry name" value="CLECT"/>
    <property type="match status" value="1"/>
</dbReference>
<evidence type="ECO:0000259" key="4">
    <source>
        <dbReference type="PROSITE" id="PS50041"/>
    </source>
</evidence>
<protein>
    <recommendedName>
        <fullName evidence="4">C-type lectin domain-containing protein</fullName>
    </recommendedName>
</protein>
<keyword evidence="3" id="KW-0812">Transmembrane</keyword>
<dbReference type="Pfam" id="PF00059">
    <property type="entry name" value="Lectin_C"/>
    <property type="match status" value="1"/>
</dbReference>
<feature type="transmembrane region" description="Helical" evidence="3">
    <location>
        <begin position="63"/>
        <end position="87"/>
    </location>
</feature>
<dbReference type="SUPFAM" id="SSF56436">
    <property type="entry name" value="C-type lectin-like"/>
    <property type="match status" value="1"/>
</dbReference>
<dbReference type="PROSITE" id="PS50041">
    <property type="entry name" value="C_TYPE_LECTIN_2"/>
    <property type="match status" value="1"/>
</dbReference>
<gene>
    <name evidence="5" type="ORF">PFLUV_G00013110</name>
</gene>
<feature type="domain" description="C-type lectin" evidence="4">
    <location>
        <begin position="120"/>
        <end position="236"/>
    </location>
</feature>
<dbReference type="InterPro" id="IPR018378">
    <property type="entry name" value="C-type_lectin_CS"/>
</dbReference>
<keyword evidence="1" id="KW-0430">Lectin</keyword>
<dbReference type="InterPro" id="IPR033989">
    <property type="entry name" value="CD209-like_CTLD"/>
</dbReference>
<comment type="caution">
    <text evidence="5">The sequence shown here is derived from an EMBL/GenBank/DDBJ whole genome shotgun (WGS) entry which is preliminary data.</text>
</comment>
<dbReference type="InterPro" id="IPR050111">
    <property type="entry name" value="C-type_lectin/snaclec_domain"/>
</dbReference>
<keyword evidence="6" id="KW-1185">Reference proteome</keyword>
<organism evidence="5 6">
    <name type="scientific">Perca fluviatilis</name>
    <name type="common">European perch</name>
    <dbReference type="NCBI Taxonomy" id="8168"/>
    <lineage>
        <taxon>Eukaryota</taxon>
        <taxon>Metazoa</taxon>
        <taxon>Chordata</taxon>
        <taxon>Craniata</taxon>
        <taxon>Vertebrata</taxon>
        <taxon>Euteleostomi</taxon>
        <taxon>Actinopterygii</taxon>
        <taxon>Neopterygii</taxon>
        <taxon>Teleostei</taxon>
        <taxon>Neoteleostei</taxon>
        <taxon>Acanthomorphata</taxon>
        <taxon>Eupercaria</taxon>
        <taxon>Perciformes</taxon>
        <taxon>Percoidei</taxon>
        <taxon>Percidae</taxon>
        <taxon>Percinae</taxon>
        <taxon>Perca</taxon>
    </lineage>
</organism>
<dbReference type="CDD" id="cd03590">
    <property type="entry name" value="CLECT_DC-SIGN_like"/>
    <property type="match status" value="1"/>
</dbReference>
<name>A0A6A5FSE4_PERFL</name>
<dbReference type="InterPro" id="IPR001304">
    <property type="entry name" value="C-type_lectin-like"/>
</dbReference>
<dbReference type="PANTHER" id="PTHR22803">
    <property type="entry name" value="MANNOSE, PHOSPHOLIPASE, LECTIN RECEPTOR RELATED"/>
    <property type="match status" value="1"/>
</dbReference>
<dbReference type="InterPro" id="IPR016187">
    <property type="entry name" value="CTDL_fold"/>
</dbReference>
<evidence type="ECO:0000256" key="1">
    <source>
        <dbReference type="ARBA" id="ARBA00022734"/>
    </source>
</evidence>
<dbReference type="InterPro" id="IPR016186">
    <property type="entry name" value="C-type_lectin-like/link_sf"/>
</dbReference>
<evidence type="ECO:0000256" key="3">
    <source>
        <dbReference type="SAM" id="Phobius"/>
    </source>
</evidence>
<sequence>MEMSEGIYENDAGEQKQMEELAVNTTGEWDGAEERTVDIYESSDIYSGHAAVTKSAVQQQPGWAVTVCLVLLCVLLLAGIIGTGLHCGLKLQTHSKSWAEMRNQTLVEFNHFCKDGCRSFSDSLYYISSDQMSWGDSRQDCRDRGADLVIVNNEEEQVFINSLKRIFWIGLTDGEEEGTWKWVDGLVLNSTGFWKTDQPSGMFQGMDEDCVETFFYEVINSWNDDHCATQRHWICEKRFNF</sequence>
<keyword evidence="3" id="KW-1133">Transmembrane helix</keyword>
<dbReference type="OrthoDB" id="6337382at2759"/>
<dbReference type="AlphaFoldDB" id="A0A6A5FSE4"/>
<reference evidence="5 6" key="1">
    <citation type="submission" date="2019-06" db="EMBL/GenBank/DDBJ databases">
        <title>A chromosome-scale genome assembly of the European perch, Perca fluviatilis.</title>
        <authorList>
            <person name="Roques C."/>
            <person name="Zahm M."/>
            <person name="Cabau C."/>
            <person name="Klopp C."/>
            <person name="Bouchez O."/>
            <person name="Donnadieu C."/>
            <person name="Kuhl H."/>
            <person name="Gislard M."/>
            <person name="Guendouz S."/>
            <person name="Journot L."/>
            <person name="Haffray P."/>
            <person name="Bestin A."/>
            <person name="Morvezen R."/>
            <person name="Feron R."/>
            <person name="Wen M."/>
            <person name="Jouanno E."/>
            <person name="Herpin A."/>
            <person name="Schartl M."/>
            <person name="Postlethwait J."/>
            <person name="Schaerlinger B."/>
            <person name="Chardard D."/>
            <person name="Lecocq T."/>
            <person name="Poncet C."/>
            <person name="Jaffrelo L."/>
            <person name="Lampietro C."/>
            <person name="Guiguen Y."/>
        </authorList>
    </citation>
    <scope>NUCLEOTIDE SEQUENCE [LARGE SCALE GENOMIC DNA]</scope>
    <source>
        <tissue evidence="5">Blood</tissue>
    </source>
</reference>
<evidence type="ECO:0000256" key="2">
    <source>
        <dbReference type="ARBA" id="ARBA00023157"/>
    </source>
</evidence>
<keyword evidence="2" id="KW-1015">Disulfide bond</keyword>
<proteinExistence type="predicted"/>
<dbReference type="Proteomes" id="UP000465112">
    <property type="component" value="Chromosome 1"/>
</dbReference>
<dbReference type="EMBL" id="VHII01000001">
    <property type="protein sequence ID" value="KAF1395588.1"/>
    <property type="molecule type" value="Genomic_DNA"/>
</dbReference>
<dbReference type="PROSITE" id="PS00615">
    <property type="entry name" value="C_TYPE_LECTIN_1"/>
    <property type="match status" value="1"/>
</dbReference>
<accession>A0A6A5FSE4</accession>
<evidence type="ECO:0000313" key="5">
    <source>
        <dbReference type="EMBL" id="KAF1395588.1"/>
    </source>
</evidence>
<dbReference type="Gene3D" id="3.10.100.10">
    <property type="entry name" value="Mannose-Binding Protein A, subunit A"/>
    <property type="match status" value="1"/>
</dbReference>
<evidence type="ECO:0000313" key="6">
    <source>
        <dbReference type="Proteomes" id="UP000465112"/>
    </source>
</evidence>
<keyword evidence="3" id="KW-0472">Membrane</keyword>